<accession>A0A0C3QE41</accession>
<dbReference type="PANTHER" id="PTHR21210:SF0">
    <property type="entry name" value="TRNA (URACIL-O(2)-)-METHYLTRANSFERASE-RELATED"/>
    <property type="match status" value="1"/>
</dbReference>
<name>A0A0C3QE41_9AGAM</name>
<dbReference type="GO" id="GO:0141101">
    <property type="term" value="F:tRNA(Ser) (uridine(44)-2'-O-)-methyltransferase activity"/>
    <property type="evidence" value="ECO:0007669"/>
    <property type="project" value="UniProtKB-EC"/>
</dbReference>
<evidence type="ECO:0000256" key="4">
    <source>
        <dbReference type="ARBA" id="ARBA00017788"/>
    </source>
</evidence>
<dbReference type="HOGENOM" id="CLU_018580_1_0_1"/>
<organism evidence="13 14">
    <name type="scientific">Tulasnella calospora MUT 4182</name>
    <dbReference type="NCBI Taxonomy" id="1051891"/>
    <lineage>
        <taxon>Eukaryota</taxon>
        <taxon>Fungi</taxon>
        <taxon>Dikarya</taxon>
        <taxon>Basidiomycota</taxon>
        <taxon>Agaricomycotina</taxon>
        <taxon>Agaricomycetes</taxon>
        <taxon>Cantharellales</taxon>
        <taxon>Tulasnellaceae</taxon>
        <taxon>Tulasnella</taxon>
    </lineage>
</organism>
<comment type="subcellular location">
    <subcellularLocation>
        <location evidence="1 11">Cytoplasm</location>
    </subcellularLocation>
</comment>
<dbReference type="Pfam" id="PF07757">
    <property type="entry name" value="AdoMet_MTase"/>
    <property type="match status" value="2"/>
</dbReference>
<dbReference type="Proteomes" id="UP000054248">
    <property type="component" value="Unassembled WGS sequence"/>
</dbReference>
<reference evidence="13 14" key="1">
    <citation type="submission" date="2014-04" db="EMBL/GenBank/DDBJ databases">
        <authorList>
            <consortium name="DOE Joint Genome Institute"/>
            <person name="Kuo A."/>
            <person name="Girlanda M."/>
            <person name="Perotto S."/>
            <person name="Kohler A."/>
            <person name="Nagy L.G."/>
            <person name="Floudas D."/>
            <person name="Copeland A."/>
            <person name="Barry K.W."/>
            <person name="Cichocki N."/>
            <person name="Veneault-Fourrey C."/>
            <person name="LaButti K."/>
            <person name="Lindquist E.A."/>
            <person name="Lipzen A."/>
            <person name="Lundell T."/>
            <person name="Morin E."/>
            <person name="Murat C."/>
            <person name="Sun H."/>
            <person name="Tunlid A."/>
            <person name="Henrissat B."/>
            <person name="Grigoriev I.V."/>
            <person name="Hibbett D.S."/>
            <person name="Martin F."/>
            <person name="Nordberg H.P."/>
            <person name="Cantor M.N."/>
            <person name="Hua S.X."/>
        </authorList>
    </citation>
    <scope>NUCLEOTIDE SEQUENCE [LARGE SCALE GENOMIC DNA]</scope>
    <source>
        <strain evidence="13 14">MUT 4182</strain>
    </source>
</reference>
<evidence type="ECO:0000256" key="6">
    <source>
        <dbReference type="ARBA" id="ARBA00022603"/>
    </source>
</evidence>
<protein>
    <recommendedName>
        <fullName evidence="4 11">tRNA (uracil-O(2)-)-methyltransferase</fullName>
        <ecNumber evidence="3 11">2.1.1.211</ecNumber>
    </recommendedName>
</protein>
<reference evidence="14" key="2">
    <citation type="submission" date="2015-01" db="EMBL/GenBank/DDBJ databases">
        <title>Evolutionary Origins and Diversification of the Mycorrhizal Mutualists.</title>
        <authorList>
            <consortium name="DOE Joint Genome Institute"/>
            <consortium name="Mycorrhizal Genomics Consortium"/>
            <person name="Kohler A."/>
            <person name="Kuo A."/>
            <person name="Nagy L.G."/>
            <person name="Floudas D."/>
            <person name="Copeland A."/>
            <person name="Barry K.W."/>
            <person name="Cichocki N."/>
            <person name="Veneault-Fourrey C."/>
            <person name="LaButti K."/>
            <person name="Lindquist E.A."/>
            <person name="Lipzen A."/>
            <person name="Lundell T."/>
            <person name="Morin E."/>
            <person name="Murat C."/>
            <person name="Riley R."/>
            <person name="Ohm R."/>
            <person name="Sun H."/>
            <person name="Tunlid A."/>
            <person name="Henrissat B."/>
            <person name="Grigoriev I.V."/>
            <person name="Hibbett D.S."/>
            <person name="Martin F."/>
        </authorList>
    </citation>
    <scope>NUCLEOTIDE SEQUENCE [LARGE SCALE GENOMIC DNA]</scope>
    <source>
        <strain evidence="14">MUT 4182</strain>
    </source>
</reference>
<keyword evidence="9 11" id="KW-0819">tRNA processing</keyword>
<evidence type="ECO:0000313" key="13">
    <source>
        <dbReference type="EMBL" id="KIO29345.1"/>
    </source>
</evidence>
<comment type="similarity">
    <text evidence="2 11">Belongs to the TRM44 family.</text>
</comment>
<evidence type="ECO:0000256" key="10">
    <source>
        <dbReference type="ARBA" id="ARBA00047957"/>
    </source>
</evidence>
<feature type="region of interest" description="Disordered" evidence="12">
    <location>
        <begin position="1"/>
        <end position="22"/>
    </location>
</feature>
<evidence type="ECO:0000256" key="2">
    <source>
        <dbReference type="ARBA" id="ARBA00009056"/>
    </source>
</evidence>
<dbReference type="EC" id="2.1.1.211" evidence="3 11"/>
<evidence type="ECO:0000256" key="1">
    <source>
        <dbReference type="ARBA" id="ARBA00004496"/>
    </source>
</evidence>
<dbReference type="AlphaFoldDB" id="A0A0C3QE41"/>
<dbReference type="OrthoDB" id="10047021at2759"/>
<proteinExistence type="inferred from homology"/>
<keyword evidence="8 11" id="KW-0949">S-adenosyl-L-methionine</keyword>
<evidence type="ECO:0000256" key="9">
    <source>
        <dbReference type="ARBA" id="ARBA00022694"/>
    </source>
</evidence>
<keyword evidence="7 11" id="KW-0808">Transferase</keyword>
<evidence type="ECO:0000256" key="3">
    <source>
        <dbReference type="ARBA" id="ARBA00012795"/>
    </source>
</evidence>
<comment type="catalytic activity">
    <reaction evidence="10 11">
        <text>uridine(44) in tRNA(Ser) + S-adenosyl-L-methionine = 2'-O-methyluridine(44) in tRNA(Ser) + S-adenosyl-L-homocysteine + H(+)</text>
        <dbReference type="Rhea" id="RHEA:43100"/>
        <dbReference type="Rhea" id="RHEA-COMP:10339"/>
        <dbReference type="Rhea" id="RHEA-COMP:10340"/>
        <dbReference type="ChEBI" id="CHEBI:15378"/>
        <dbReference type="ChEBI" id="CHEBI:57856"/>
        <dbReference type="ChEBI" id="CHEBI:59789"/>
        <dbReference type="ChEBI" id="CHEBI:65315"/>
        <dbReference type="ChEBI" id="CHEBI:74478"/>
        <dbReference type="EC" id="2.1.1.211"/>
    </reaction>
</comment>
<keyword evidence="14" id="KW-1185">Reference proteome</keyword>
<comment type="function">
    <text evidence="11">Adenosyl-L-methionine (AdoMet)-dependent tRNA (uracil-O(2)-)-methyltransferase.</text>
</comment>
<dbReference type="GO" id="GO:0030488">
    <property type="term" value="P:tRNA methylation"/>
    <property type="evidence" value="ECO:0007669"/>
    <property type="project" value="UniProtKB-UniRule"/>
</dbReference>
<dbReference type="EMBL" id="KN822984">
    <property type="protein sequence ID" value="KIO29345.1"/>
    <property type="molecule type" value="Genomic_DNA"/>
</dbReference>
<dbReference type="InterPro" id="IPR011671">
    <property type="entry name" value="tRNA_uracil_MeTrfase"/>
</dbReference>
<dbReference type="STRING" id="1051891.A0A0C3QE41"/>
<evidence type="ECO:0000256" key="5">
    <source>
        <dbReference type="ARBA" id="ARBA00022490"/>
    </source>
</evidence>
<sequence>MSQTRHVPFTPTPAEPGSRILEGSLNSEDADWKPVLSCPVEFSSNHFVQALDNIVLHPEWNSSIILRADIIEDRVVSENDSIKVSVLGYKANRHIRRRILPRRPERDGPLDQDCVFLSPAVHSSGGPEESSLVILAPIIPLGGELPFYHPKVKAVAFRYDPAQDSLATDEGQETRPILSLHIIPLDPLDDSYTNPDSRLYRVCASLAQSVWRIGFGQMSGYQKKVQHDVLVDKNEYQDFYLVMRERFKSVVEAWNLDTDPLKHVFEDIGIATFLMLLWKQTYPEREAPAVDEPQPWDTWGRPPGGWIDLGCGNGLLVHILVSMGYTDGFGIDIRTRKTWELFPPETQAHLRVYSYDPTVITANSVCPPLLQPGIFIIGNHSDEMTPWLPILAALCPNASFLSIPCCPWDLDQKFVKPRGFHKRPDKLPAEEELERKLEARGKGGSTSLSGTYLQWHLHEGIECGFDVETEVLRIPSSRNWALIGRRKVAVTADEEEKHRQAAFAKVKAVQERGSFKARSPEGKAAQEHH</sequence>
<evidence type="ECO:0000256" key="11">
    <source>
        <dbReference type="RuleBase" id="RU368004"/>
    </source>
</evidence>
<evidence type="ECO:0000256" key="8">
    <source>
        <dbReference type="ARBA" id="ARBA00022691"/>
    </source>
</evidence>
<dbReference type="GO" id="GO:0005737">
    <property type="term" value="C:cytoplasm"/>
    <property type="evidence" value="ECO:0007669"/>
    <property type="project" value="UniProtKB-SubCell"/>
</dbReference>
<gene>
    <name evidence="13" type="ORF">M407DRAFT_21569</name>
</gene>
<evidence type="ECO:0000313" key="14">
    <source>
        <dbReference type="Proteomes" id="UP000054248"/>
    </source>
</evidence>
<dbReference type="PANTHER" id="PTHR21210">
    <property type="entry name" value="TRNA (URACIL-O(2)-)-METHYLTRANSFERASE-RELATED"/>
    <property type="match status" value="1"/>
</dbReference>
<keyword evidence="6 11" id="KW-0489">Methyltransferase</keyword>
<feature type="region of interest" description="Disordered" evidence="12">
    <location>
        <begin position="510"/>
        <end position="529"/>
    </location>
</feature>
<evidence type="ECO:0000256" key="7">
    <source>
        <dbReference type="ARBA" id="ARBA00022679"/>
    </source>
</evidence>
<evidence type="ECO:0000256" key="12">
    <source>
        <dbReference type="SAM" id="MobiDB-lite"/>
    </source>
</evidence>
<keyword evidence="5 11" id="KW-0963">Cytoplasm</keyword>